<evidence type="ECO:0000259" key="4">
    <source>
        <dbReference type="SMART" id="SM00856"/>
    </source>
</evidence>
<accession>A0AAN9EV14</accession>
<dbReference type="InterPro" id="IPR051955">
    <property type="entry name" value="PME_Inhibitor"/>
</dbReference>
<evidence type="ECO:0000256" key="1">
    <source>
        <dbReference type="ARBA" id="ARBA00022729"/>
    </source>
</evidence>
<dbReference type="Gene3D" id="1.20.140.40">
    <property type="entry name" value="Invertase/pectin methylesterase inhibitor family protein"/>
    <property type="match status" value="1"/>
</dbReference>
<feature type="domain" description="Pectinesterase inhibitor" evidence="4">
    <location>
        <begin position="42"/>
        <end position="203"/>
    </location>
</feature>
<keyword evidence="6" id="KW-1185">Reference proteome</keyword>
<dbReference type="EMBL" id="JAYKXN010000008">
    <property type="protein sequence ID" value="KAK7263841.1"/>
    <property type="molecule type" value="Genomic_DNA"/>
</dbReference>
<feature type="chain" id="PRO_5042857397" description="Pectinesterase inhibitor domain-containing protein" evidence="3">
    <location>
        <begin position="32"/>
        <end position="209"/>
    </location>
</feature>
<dbReference type="CDD" id="cd15798">
    <property type="entry name" value="PMEI-like_3"/>
    <property type="match status" value="1"/>
</dbReference>
<proteinExistence type="inferred from homology"/>
<dbReference type="PANTHER" id="PTHR31080:SF292">
    <property type="entry name" value="PLANT INVERTASE_PECTIN METHYLESTERASE INHIBITOR"/>
    <property type="match status" value="1"/>
</dbReference>
<evidence type="ECO:0000313" key="6">
    <source>
        <dbReference type="Proteomes" id="UP001359559"/>
    </source>
</evidence>
<dbReference type="Proteomes" id="UP001359559">
    <property type="component" value="Unassembled WGS sequence"/>
</dbReference>
<protein>
    <recommendedName>
        <fullName evidence="4">Pectinesterase inhibitor domain-containing protein</fullName>
    </recommendedName>
</protein>
<dbReference type="SUPFAM" id="SSF101148">
    <property type="entry name" value="Plant invertase/pectin methylesterase inhibitor"/>
    <property type="match status" value="1"/>
</dbReference>
<dbReference type="PANTHER" id="PTHR31080">
    <property type="entry name" value="PECTINESTERASE INHIBITOR-LIKE"/>
    <property type="match status" value="1"/>
</dbReference>
<dbReference type="SMART" id="SM00856">
    <property type="entry name" value="PMEI"/>
    <property type="match status" value="1"/>
</dbReference>
<dbReference type="InterPro" id="IPR006501">
    <property type="entry name" value="Pectinesterase_inhib_dom"/>
</dbReference>
<comment type="caution">
    <text evidence="5">The sequence shown here is derived from an EMBL/GenBank/DDBJ whole genome shotgun (WGS) entry which is preliminary data.</text>
</comment>
<gene>
    <name evidence="5" type="ORF">RJT34_31438</name>
</gene>
<organism evidence="5 6">
    <name type="scientific">Clitoria ternatea</name>
    <name type="common">Butterfly pea</name>
    <dbReference type="NCBI Taxonomy" id="43366"/>
    <lineage>
        <taxon>Eukaryota</taxon>
        <taxon>Viridiplantae</taxon>
        <taxon>Streptophyta</taxon>
        <taxon>Embryophyta</taxon>
        <taxon>Tracheophyta</taxon>
        <taxon>Spermatophyta</taxon>
        <taxon>Magnoliopsida</taxon>
        <taxon>eudicotyledons</taxon>
        <taxon>Gunneridae</taxon>
        <taxon>Pentapetalae</taxon>
        <taxon>rosids</taxon>
        <taxon>fabids</taxon>
        <taxon>Fabales</taxon>
        <taxon>Fabaceae</taxon>
        <taxon>Papilionoideae</taxon>
        <taxon>50 kb inversion clade</taxon>
        <taxon>NPAAA clade</taxon>
        <taxon>indigoferoid/millettioid clade</taxon>
        <taxon>Phaseoleae</taxon>
        <taxon>Clitoria</taxon>
    </lineage>
</organism>
<reference evidence="5 6" key="1">
    <citation type="submission" date="2024-01" db="EMBL/GenBank/DDBJ databases">
        <title>The genomes of 5 underutilized Papilionoideae crops provide insights into root nodulation and disease resistance.</title>
        <authorList>
            <person name="Yuan L."/>
        </authorList>
    </citation>
    <scope>NUCLEOTIDE SEQUENCE [LARGE SCALE GENOMIC DNA]</scope>
    <source>
        <strain evidence="5">LY-2023</strain>
        <tissue evidence="5">Leaf</tissue>
    </source>
</reference>
<dbReference type="InterPro" id="IPR035513">
    <property type="entry name" value="Invertase/methylesterase_inhib"/>
</dbReference>
<name>A0AAN9EV14_CLITE</name>
<feature type="signal peptide" evidence="3">
    <location>
        <begin position="1"/>
        <end position="31"/>
    </location>
</feature>
<evidence type="ECO:0000256" key="2">
    <source>
        <dbReference type="ARBA" id="ARBA00038471"/>
    </source>
</evidence>
<evidence type="ECO:0000256" key="3">
    <source>
        <dbReference type="SAM" id="SignalP"/>
    </source>
</evidence>
<evidence type="ECO:0000313" key="5">
    <source>
        <dbReference type="EMBL" id="KAK7263841.1"/>
    </source>
</evidence>
<dbReference type="Pfam" id="PF04043">
    <property type="entry name" value="PMEI"/>
    <property type="match status" value="1"/>
</dbReference>
<dbReference type="AlphaFoldDB" id="A0AAN9EV14"/>
<sequence length="209" mass="23253">MHYKMASSMPSQNLFRIFLSLLFISVFVVHASKSTTTNSLKVYKSFIKMQCNSTTYPNACYKSLSPYASTVKTNRVTLTKMAVNVALKAARIAYSTLTNVANSNKGKLTQGETSVFADCRENIDDTVDLLKQSVDGLVHLNGTRSIDERFLWDTIKTWMSAAITDESTCTDELGEIHVRPLLHKLIQTTVSNVARINSNALALVNRLSF</sequence>
<keyword evidence="1 3" id="KW-0732">Signal</keyword>
<dbReference type="NCBIfam" id="TIGR01614">
    <property type="entry name" value="PME_inhib"/>
    <property type="match status" value="1"/>
</dbReference>
<comment type="similarity">
    <text evidence="2">Belongs to the PMEI family.</text>
</comment>
<dbReference type="GO" id="GO:0004857">
    <property type="term" value="F:enzyme inhibitor activity"/>
    <property type="evidence" value="ECO:0007669"/>
    <property type="project" value="InterPro"/>
</dbReference>